<dbReference type="RefSeq" id="WP_175457911.1">
    <property type="nucleotide sequence ID" value="NZ_JAANNT010000013.1"/>
</dbReference>
<reference evidence="1 2" key="1">
    <citation type="submission" date="2020-03" db="EMBL/GenBank/DDBJ databases">
        <title>Complete genome sequence of sixteen Streptomyces strains facilitates identification of candidate genes involved in plant growth-promotion in grain legumes and cereals.</title>
        <authorList>
            <person name="Gopalakrishnan S."/>
            <person name="Thakur V."/>
            <person name="Saxena R."/>
            <person name="Vadlamudi S."/>
            <person name="Purohit S."/>
            <person name="Kumar V."/>
            <person name="Rathore A."/>
            <person name="Chitikineni A."/>
            <person name="Varshney R.K."/>
        </authorList>
    </citation>
    <scope>NUCLEOTIDE SEQUENCE [LARGE SCALE GENOMIC DNA]</scope>
    <source>
        <strain evidence="1 2">KAI-180</strain>
    </source>
</reference>
<proteinExistence type="predicted"/>
<organism evidence="1 2">
    <name type="scientific">Streptomyces odorifer</name>
    <dbReference type="NCBI Taxonomy" id="53450"/>
    <lineage>
        <taxon>Bacteria</taxon>
        <taxon>Bacillati</taxon>
        <taxon>Actinomycetota</taxon>
        <taxon>Actinomycetes</taxon>
        <taxon>Kitasatosporales</taxon>
        <taxon>Streptomycetaceae</taxon>
        <taxon>Streptomyces</taxon>
        <taxon>Streptomyces albidoflavus group</taxon>
    </lineage>
</organism>
<keyword evidence="2" id="KW-1185">Reference proteome</keyword>
<dbReference type="AlphaFoldDB" id="A0A7Y6CCH0"/>
<evidence type="ECO:0000313" key="2">
    <source>
        <dbReference type="Proteomes" id="UP000540128"/>
    </source>
</evidence>
<protein>
    <submittedName>
        <fullName evidence="1">Uncharacterized protein</fullName>
    </submittedName>
</protein>
<dbReference type="EMBL" id="JAANNT010000013">
    <property type="protein sequence ID" value="NUV29993.1"/>
    <property type="molecule type" value="Genomic_DNA"/>
</dbReference>
<evidence type="ECO:0000313" key="1">
    <source>
        <dbReference type="EMBL" id="NUV29993.1"/>
    </source>
</evidence>
<accession>A0A7Y6CCH0</accession>
<comment type="caution">
    <text evidence="1">The sequence shown here is derived from an EMBL/GenBank/DDBJ whole genome shotgun (WGS) entry which is preliminary data.</text>
</comment>
<gene>
    <name evidence="1" type="ORF">G6W59_17015</name>
</gene>
<dbReference type="Proteomes" id="UP000540128">
    <property type="component" value="Unassembled WGS sequence"/>
</dbReference>
<name>A0A7Y6CCH0_9ACTN</name>
<sequence>MRDTSRDHPGYAWAGLDALLLESRRALRVTYDVSLPDNETLYDAAEHPGAHGLRHVWRTLRTRARSHEGAYLRIGGYSDDPYGEGDILTLSGEAADRPAGRDPRPVDPWEPPRPADWALLAQWKGLTGGNVYWLIRREDAAGARFDRAACTGFSEEEDMLS</sequence>